<reference evidence="4 5" key="1">
    <citation type="journal article" date="2014" name="Am. J. Bot.">
        <title>Genome assembly and annotation for red clover (Trifolium pratense; Fabaceae).</title>
        <authorList>
            <person name="Istvanek J."/>
            <person name="Jaros M."/>
            <person name="Krenek A."/>
            <person name="Repkova J."/>
        </authorList>
    </citation>
    <scope>NUCLEOTIDE SEQUENCE [LARGE SCALE GENOMIC DNA]</scope>
    <source>
        <strain evidence="5">cv. Tatra</strain>
        <tissue evidence="4">Young leaves</tissue>
    </source>
</reference>
<dbReference type="AlphaFoldDB" id="A0A2K3KCA9"/>
<comment type="caution">
    <text evidence="4">The sequence shown here is derived from an EMBL/GenBank/DDBJ whole genome shotgun (WGS) entry which is preliminary data.</text>
</comment>
<evidence type="ECO:0000313" key="5">
    <source>
        <dbReference type="Proteomes" id="UP000236291"/>
    </source>
</evidence>
<keyword evidence="1" id="KW-0732">Signal</keyword>
<feature type="non-terminal residue" evidence="4">
    <location>
        <position position="129"/>
    </location>
</feature>
<protein>
    <submittedName>
        <fullName evidence="4">Pectinesterase inhibitor domain protein</fullName>
    </submittedName>
</protein>
<name>A0A2K3KCA9_TRIPR</name>
<dbReference type="InterPro" id="IPR052421">
    <property type="entry name" value="PCW_Enzyme_Inhibitor"/>
</dbReference>
<dbReference type="Gene3D" id="1.20.140.40">
    <property type="entry name" value="Invertase/pectin methylesterase inhibitor family protein"/>
    <property type="match status" value="1"/>
</dbReference>
<comment type="similarity">
    <text evidence="3">Belongs to the PMEI family.</text>
</comment>
<keyword evidence="2" id="KW-1015">Disulfide bond</keyword>
<evidence type="ECO:0000256" key="1">
    <source>
        <dbReference type="ARBA" id="ARBA00022729"/>
    </source>
</evidence>
<dbReference type="PANTHER" id="PTHR36710:SF20">
    <property type="entry name" value="PECTINESTERASE INHIBITOR DOMAIN PROTEIN"/>
    <property type="match status" value="1"/>
</dbReference>
<evidence type="ECO:0000256" key="2">
    <source>
        <dbReference type="ARBA" id="ARBA00023157"/>
    </source>
</evidence>
<dbReference type="Proteomes" id="UP000236291">
    <property type="component" value="Unassembled WGS sequence"/>
</dbReference>
<evidence type="ECO:0000256" key="3">
    <source>
        <dbReference type="ARBA" id="ARBA00038471"/>
    </source>
</evidence>
<dbReference type="InterPro" id="IPR035513">
    <property type="entry name" value="Invertase/methylesterase_inhib"/>
</dbReference>
<evidence type="ECO:0000313" key="4">
    <source>
        <dbReference type="EMBL" id="PNX63945.1"/>
    </source>
</evidence>
<proteinExistence type="inferred from homology"/>
<sequence length="129" mass="14032">MYCICILQFNFFSQSCLSKVDVICKEATNLLNSKPGVAKGVDLAVLARYTLDEFDGSLTNITRLIAKLVPKVVEVDVICKEATNPAYCSNLLNSKPGGAKGVDLAVLARYTLDEFDGNLTNITRLIAKL</sequence>
<dbReference type="EMBL" id="ASHM01091797">
    <property type="protein sequence ID" value="PNX63945.1"/>
    <property type="molecule type" value="Genomic_DNA"/>
</dbReference>
<dbReference type="PANTHER" id="PTHR36710">
    <property type="entry name" value="PECTINESTERASE INHIBITOR-LIKE"/>
    <property type="match status" value="1"/>
</dbReference>
<reference evidence="4 5" key="2">
    <citation type="journal article" date="2017" name="Front. Plant Sci.">
        <title>Gene Classification and Mining of Molecular Markers Useful in Red Clover (Trifolium pratense) Breeding.</title>
        <authorList>
            <person name="Istvanek J."/>
            <person name="Dluhosova J."/>
            <person name="Dluhos P."/>
            <person name="Patkova L."/>
            <person name="Nedelnik J."/>
            <person name="Repkova J."/>
        </authorList>
    </citation>
    <scope>NUCLEOTIDE SEQUENCE [LARGE SCALE GENOMIC DNA]</scope>
    <source>
        <strain evidence="5">cv. Tatra</strain>
        <tissue evidence="4">Young leaves</tissue>
    </source>
</reference>
<accession>A0A2K3KCA9</accession>
<organism evidence="4 5">
    <name type="scientific">Trifolium pratense</name>
    <name type="common">Red clover</name>
    <dbReference type="NCBI Taxonomy" id="57577"/>
    <lineage>
        <taxon>Eukaryota</taxon>
        <taxon>Viridiplantae</taxon>
        <taxon>Streptophyta</taxon>
        <taxon>Embryophyta</taxon>
        <taxon>Tracheophyta</taxon>
        <taxon>Spermatophyta</taxon>
        <taxon>Magnoliopsida</taxon>
        <taxon>eudicotyledons</taxon>
        <taxon>Gunneridae</taxon>
        <taxon>Pentapetalae</taxon>
        <taxon>rosids</taxon>
        <taxon>fabids</taxon>
        <taxon>Fabales</taxon>
        <taxon>Fabaceae</taxon>
        <taxon>Papilionoideae</taxon>
        <taxon>50 kb inversion clade</taxon>
        <taxon>NPAAA clade</taxon>
        <taxon>Hologalegina</taxon>
        <taxon>IRL clade</taxon>
        <taxon>Trifolieae</taxon>
        <taxon>Trifolium</taxon>
    </lineage>
</organism>
<gene>
    <name evidence="4" type="ORF">L195_g053766</name>
</gene>